<evidence type="ECO:0000259" key="7">
    <source>
        <dbReference type="Pfam" id="PF03176"/>
    </source>
</evidence>
<proteinExistence type="predicted"/>
<feature type="non-terminal residue" evidence="8">
    <location>
        <position position="255"/>
    </location>
</feature>
<feature type="transmembrane region" description="Helical" evidence="6">
    <location>
        <begin position="165"/>
        <end position="186"/>
    </location>
</feature>
<evidence type="ECO:0000256" key="4">
    <source>
        <dbReference type="ARBA" id="ARBA00022989"/>
    </source>
</evidence>
<gene>
    <name evidence="8" type="ORF">METZ01_LOCUS451695</name>
</gene>
<accession>A0A382ZTR5</accession>
<comment type="subcellular location">
    <subcellularLocation>
        <location evidence="1">Cell membrane</location>
        <topology evidence="1">Multi-pass membrane protein</topology>
    </subcellularLocation>
</comment>
<feature type="transmembrane region" description="Helical" evidence="6">
    <location>
        <begin position="139"/>
        <end position="159"/>
    </location>
</feature>
<evidence type="ECO:0000256" key="1">
    <source>
        <dbReference type="ARBA" id="ARBA00004651"/>
    </source>
</evidence>
<feature type="non-terminal residue" evidence="8">
    <location>
        <position position="1"/>
    </location>
</feature>
<name>A0A382ZTR5_9ZZZZ</name>
<evidence type="ECO:0000313" key="8">
    <source>
        <dbReference type="EMBL" id="SVD98841.1"/>
    </source>
</evidence>
<keyword evidence="5 6" id="KW-0472">Membrane</keyword>
<feature type="transmembrane region" description="Helical" evidence="6">
    <location>
        <begin position="231"/>
        <end position="254"/>
    </location>
</feature>
<feature type="transmembrane region" description="Helical" evidence="6">
    <location>
        <begin position="115"/>
        <end position="132"/>
    </location>
</feature>
<evidence type="ECO:0000256" key="6">
    <source>
        <dbReference type="SAM" id="Phobius"/>
    </source>
</evidence>
<keyword evidence="2" id="KW-1003">Cell membrane</keyword>
<keyword evidence="4 6" id="KW-1133">Transmembrane helix</keyword>
<organism evidence="8">
    <name type="scientific">marine metagenome</name>
    <dbReference type="NCBI Taxonomy" id="408172"/>
    <lineage>
        <taxon>unclassified sequences</taxon>
        <taxon>metagenomes</taxon>
        <taxon>ecological metagenomes</taxon>
    </lineage>
</organism>
<dbReference type="PANTHER" id="PTHR33406">
    <property type="entry name" value="MEMBRANE PROTEIN MJ1562-RELATED"/>
    <property type="match status" value="1"/>
</dbReference>
<dbReference type="InterPro" id="IPR050545">
    <property type="entry name" value="Mycobact_MmpL"/>
</dbReference>
<dbReference type="InterPro" id="IPR004869">
    <property type="entry name" value="MMPL_dom"/>
</dbReference>
<evidence type="ECO:0000256" key="5">
    <source>
        <dbReference type="ARBA" id="ARBA00023136"/>
    </source>
</evidence>
<evidence type="ECO:0000256" key="2">
    <source>
        <dbReference type="ARBA" id="ARBA00022475"/>
    </source>
</evidence>
<dbReference type="AlphaFoldDB" id="A0A382ZTR5"/>
<dbReference type="Pfam" id="PF03176">
    <property type="entry name" value="MMPL"/>
    <property type="match status" value="1"/>
</dbReference>
<feature type="transmembrane region" description="Helical" evidence="6">
    <location>
        <begin position="206"/>
        <end position="225"/>
    </location>
</feature>
<reference evidence="8" key="1">
    <citation type="submission" date="2018-05" db="EMBL/GenBank/DDBJ databases">
        <authorList>
            <person name="Lanie J.A."/>
            <person name="Ng W.-L."/>
            <person name="Kazmierczak K.M."/>
            <person name="Andrzejewski T.M."/>
            <person name="Davidsen T.M."/>
            <person name="Wayne K.J."/>
            <person name="Tettelin H."/>
            <person name="Glass J.I."/>
            <person name="Rusch D."/>
            <person name="Podicherti R."/>
            <person name="Tsui H.-C.T."/>
            <person name="Winkler M.E."/>
        </authorList>
    </citation>
    <scope>NUCLEOTIDE SEQUENCE</scope>
</reference>
<feature type="domain" description="Membrane transport protein MMPL" evidence="7">
    <location>
        <begin position="44"/>
        <end position="253"/>
    </location>
</feature>
<evidence type="ECO:0000256" key="3">
    <source>
        <dbReference type="ARBA" id="ARBA00022692"/>
    </source>
</evidence>
<sequence>TLISPSGIVAKNSIIKDPLGLSFIALKKLQQLSFGDTFILHDGFLVSKDKNHLLLFITPALESNETAENSKFIDNLYHVNTYLNKMFKGKVQSEYFGSTLIAVANAKQIKYDIKLTVGIAISILLIILIYFYKKFIISIILFLPTFFGGLLAVALLYIIRTKISAISLGIGSVLIGVTLDYSLHILTHIRGNKNVKTLYKELTKPILMSSLTTALVFLCLFFIDSEALQDLGIFAAISVIGASFFALIFIPHIYI</sequence>
<dbReference type="Gene3D" id="1.20.1640.10">
    <property type="entry name" value="Multidrug efflux transporter AcrB transmembrane domain"/>
    <property type="match status" value="1"/>
</dbReference>
<keyword evidence="3 6" id="KW-0812">Transmembrane</keyword>
<protein>
    <recommendedName>
        <fullName evidence="7">Membrane transport protein MMPL domain-containing protein</fullName>
    </recommendedName>
</protein>
<dbReference type="GO" id="GO:0005886">
    <property type="term" value="C:plasma membrane"/>
    <property type="evidence" value="ECO:0007669"/>
    <property type="project" value="UniProtKB-SubCell"/>
</dbReference>
<dbReference type="EMBL" id="UINC01186569">
    <property type="protein sequence ID" value="SVD98841.1"/>
    <property type="molecule type" value="Genomic_DNA"/>
</dbReference>
<dbReference type="SUPFAM" id="SSF82866">
    <property type="entry name" value="Multidrug efflux transporter AcrB transmembrane domain"/>
    <property type="match status" value="1"/>
</dbReference>
<dbReference type="PANTHER" id="PTHR33406:SF13">
    <property type="entry name" value="MEMBRANE PROTEIN YDFJ"/>
    <property type="match status" value="1"/>
</dbReference>